<keyword evidence="1" id="KW-0732">Signal</keyword>
<gene>
    <name evidence="2" type="ORF">F2P44_33025</name>
</gene>
<name>A0ABX0NK99_9BURK</name>
<evidence type="ECO:0000256" key="1">
    <source>
        <dbReference type="SAM" id="SignalP"/>
    </source>
</evidence>
<dbReference type="RefSeq" id="WP_167094313.1">
    <property type="nucleotide sequence ID" value="NZ_WHJG01000079.1"/>
</dbReference>
<evidence type="ECO:0000313" key="2">
    <source>
        <dbReference type="EMBL" id="NHZ84050.1"/>
    </source>
</evidence>
<comment type="caution">
    <text evidence="2">The sequence shown here is derived from an EMBL/GenBank/DDBJ whole genome shotgun (WGS) entry which is preliminary data.</text>
</comment>
<dbReference type="PROSITE" id="PS51257">
    <property type="entry name" value="PROKAR_LIPOPROTEIN"/>
    <property type="match status" value="1"/>
</dbReference>
<evidence type="ECO:0000313" key="3">
    <source>
        <dbReference type="Proteomes" id="UP000621455"/>
    </source>
</evidence>
<protein>
    <recommendedName>
        <fullName evidence="4">Lipoprotein</fullName>
    </recommendedName>
</protein>
<evidence type="ECO:0008006" key="4">
    <source>
        <dbReference type="Google" id="ProtNLM"/>
    </source>
</evidence>
<organism evidence="2 3">
    <name type="scientific">Massilia frigida</name>
    <dbReference type="NCBI Taxonomy" id="2609281"/>
    <lineage>
        <taxon>Bacteria</taxon>
        <taxon>Pseudomonadati</taxon>
        <taxon>Pseudomonadota</taxon>
        <taxon>Betaproteobacteria</taxon>
        <taxon>Burkholderiales</taxon>
        <taxon>Oxalobacteraceae</taxon>
        <taxon>Telluria group</taxon>
        <taxon>Massilia</taxon>
    </lineage>
</organism>
<dbReference type="Proteomes" id="UP000621455">
    <property type="component" value="Unassembled WGS sequence"/>
</dbReference>
<proteinExistence type="predicted"/>
<dbReference type="EMBL" id="WHJG01000079">
    <property type="protein sequence ID" value="NHZ84050.1"/>
    <property type="molecule type" value="Genomic_DNA"/>
</dbReference>
<accession>A0ABX0NK99</accession>
<feature type="signal peptide" evidence="1">
    <location>
        <begin position="1"/>
        <end position="22"/>
    </location>
</feature>
<reference evidence="2 3" key="1">
    <citation type="submission" date="2019-10" db="EMBL/GenBank/DDBJ databases">
        <title>Taxonomy of Antarctic Massilia spp.: description of Massilia rubra sp. nov., Massilia aquatica sp. nov., Massilia mucilaginosa sp. nov., Massilia frigida sp. nov. isolated from streams, lakes and regoliths.</title>
        <authorList>
            <person name="Holochova P."/>
            <person name="Sedlacek I."/>
            <person name="Kralova S."/>
            <person name="Maslanova I."/>
            <person name="Busse H.-J."/>
            <person name="Stankova E."/>
            <person name="Vrbovska V."/>
            <person name="Kovarovic V."/>
            <person name="Bartak M."/>
            <person name="Svec P."/>
            <person name="Pantucek R."/>
        </authorList>
    </citation>
    <scope>NUCLEOTIDE SEQUENCE [LARGE SCALE GENOMIC DNA]</scope>
    <source>
        <strain evidence="2 3">CCM 8695</strain>
    </source>
</reference>
<keyword evidence="3" id="KW-1185">Reference proteome</keyword>
<feature type="chain" id="PRO_5046757041" description="Lipoprotein" evidence="1">
    <location>
        <begin position="23"/>
        <end position="385"/>
    </location>
</feature>
<sequence length="385" mass="40445">MKRTLVLSATLGLLVACSTPYRTPVLDATPATLPTFTGVASLLTPGRALDVLLVHGMCTQDERWARESVTQLYTSLGGDAAQVALSATTVTDTGIVLYRQTLPLAAGALNVNAILWSPLTTPLKAGLCYDQSNKSGFCPADQAANAYPYERATLNRALKDKLLDDCLADAVIYQGKSRQAISQRMQAAILQAVGSAGGTGRPLVPGGGEVPPAPIPLVMITDSLGSKVAFDALFKLSTTPEQSAAALQVFKRTSLVFMRANQMPLLRLAEMDLDGSMAPPGPDDFPADPIQALIAQRNAQGIGKPTDVPTVVAFTDPNDVLGYTLVKSPVAARAGYPIIDVVVSNAPTYLGLVELPTNAHLDYPRNATVQRMIACGEPAAEGCGN</sequence>